<dbReference type="Gene3D" id="3.30.200.20">
    <property type="entry name" value="Phosphorylase Kinase, domain 1"/>
    <property type="match status" value="1"/>
</dbReference>
<dbReference type="STRING" id="559304.G8YBG4"/>
<dbReference type="Gene3D" id="1.10.510.10">
    <property type="entry name" value="Transferase(Phosphotransferase) domain 1"/>
    <property type="match status" value="1"/>
</dbReference>
<dbReference type="InterPro" id="IPR011989">
    <property type="entry name" value="ARM-like"/>
</dbReference>
<dbReference type="SUPFAM" id="SSF56112">
    <property type="entry name" value="Protein kinase-like (PK-like)"/>
    <property type="match status" value="1"/>
</dbReference>
<feature type="compositionally biased region" description="Polar residues" evidence="1">
    <location>
        <begin position="700"/>
        <end position="733"/>
    </location>
</feature>
<evidence type="ECO:0000313" key="2">
    <source>
        <dbReference type="EMBL" id="CCE82295.1"/>
    </source>
</evidence>
<dbReference type="InterPro" id="IPR051177">
    <property type="entry name" value="CIK-Related_Protein"/>
</dbReference>
<reference evidence="2 3" key="1">
    <citation type="journal article" date="2012" name="G3 (Bethesda)">
        <title>Pichia sorbitophila, an interspecies yeast hybrid reveals early steps of genome resolution following polyploidization.</title>
        <authorList>
            <person name="Leh Louis V."/>
            <person name="Despons L."/>
            <person name="Friedrich A."/>
            <person name="Martin T."/>
            <person name="Durrens P."/>
            <person name="Casaregola S."/>
            <person name="Neuveglise C."/>
            <person name="Fairhead C."/>
            <person name="Marck C."/>
            <person name="Cruz J.A."/>
            <person name="Straub M.L."/>
            <person name="Kugler V."/>
            <person name="Sacerdot C."/>
            <person name="Uzunov Z."/>
            <person name="Thierry A."/>
            <person name="Weiss S."/>
            <person name="Bleykasten C."/>
            <person name="De Montigny J."/>
            <person name="Jacques N."/>
            <person name="Jung P."/>
            <person name="Lemaire M."/>
            <person name="Mallet S."/>
            <person name="Morel G."/>
            <person name="Richard G.F."/>
            <person name="Sarkar A."/>
            <person name="Savel G."/>
            <person name="Schacherer J."/>
            <person name="Seret M.L."/>
            <person name="Talla E."/>
            <person name="Samson G."/>
            <person name="Jubin C."/>
            <person name="Poulain J."/>
            <person name="Vacherie B."/>
            <person name="Barbe V."/>
            <person name="Pelletier E."/>
            <person name="Sherman D.J."/>
            <person name="Westhof E."/>
            <person name="Weissenbach J."/>
            <person name="Baret P.V."/>
            <person name="Wincker P."/>
            <person name="Gaillardin C."/>
            <person name="Dujon B."/>
            <person name="Souciet J.L."/>
        </authorList>
    </citation>
    <scope>NUCLEOTIDE SEQUENCE [LARGE SCALE GENOMIC DNA]</scope>
    <source>
        <strain evidence="3">ATCC MYA-4447 / BCRC 22081 / CBS 7064 / NBRC 10061 / NRRL Y-12695</strain>
    </source>
</reference>
<dbReference type="FunCoup" id="G8YBG4">
    <property type="interactions" value="1840"/>
</dbReference>
<dbReference type="eggNOG" id="KOG1243">
    <property type="taxonomic scope" value="Eukaryota"/>
</dbReference>
<dbReference type="Gene3D" id="1.25.10.10">
    <property type="entry name" value="Leucine-rich Repeat Variant"/>
    <property type="match status" value="1"/>
</dbReference>
<feature type="compositionally biased region" description="Acidic residues" evidence="1">
    <location>
        <begin position="755"/>
        <end position="765"/>
    </location>
</feature>
<evidence type="ECO:0000313" key="3">
    <source>
        <dbReference type="Proteomes" id="UP000005222"/>
    </source>
</evidence>
<feature type="region of interest" description="Disordered" evidence="1">
    <location>
        <begin position="663"/>
        <end position="765"/>
    </location>
</feature>
<keyword evidence="3" id="KW-1185">Reference proteome</keyword>
<dbReference type="AlphaFoldDB" id="G8YBG4"/>
<evidence type="ECO:0000256" key="1">
    <source>
        <dbReference type="SAM" id="MobiDB-lite"/>
    </source>
</evidence>
<dbReference type="PANTHER" id="PTHR12984:SF3">
    <property type="entry name" value="N-TERMINAL KINASE-LIKE PROTEIN"/>
    <property type="match status" value="1"/>
</dbReference>
<name>G8YBG4_PICSO</name>
<dbReference type="OrthoDB" id="447103at2759"/>
<organism evidence="2 3">
    <name type="scientific">Pichia sorbitophila (strain ATCC MYA-4447 / BCRC 22081 / CBS 7064 / NBRC 10061 / NRRL Y-12695)</name>
    <name type="common">Hybrid yeast</name>
    <dbReference type="NCBI Taxonomy" id="559304"/>
    <lineage>
        <taxon>Eukaryota</taxon>
        <taxon>Fungi</taxon>
        <taxon>Dikarya</taxon>
        <taxon>Ascomycota</taxon>
        <taxon>Saccharomycotina</taxon>
        <taxon>Pichiomycetes</taxon>
        <taxon>Debaryomycetaceae</taxon>
        <taxon>Millerozyma</taxon>
    </lineage>
</organism>
<protein>
    <submittedName>
        <fullName evidence="2">Piso0_002015 protein</fullName>
    </submittedName>
</protein>
<dbReference type="InterPro" id="IPR011009">
    <property type="entry name" value="Kinase-like_dom_sf"/>
</dbReference>
<sequence length="765" mass="87091">MNFLSKTLSTLTGVSFPYNIEEKIVDPGLGFPDDRSIWNIYNGRNPRTNTKVTIFEFNLKDPINVGRDYVSLARNSFKKLKLIKHPGVIAAVDFIENENYLYIVTERVLPLYRYLQKYAQTISDDGKWMGLYEVGKTLQFINTKCKCIHGAFDISSGIYVNLSGDWKMFGFELLTNLTSDPDQPFYRNYQRHPVLSNEISEQIVSSVRSFPPKFDSFLYGMLIYKVMTMKDVEGFVPQSKLIGTQNKVPRALTTYFKRLVNQNFNLRCTIDTFMNDCKEFFGSNRLVLLNNSLDDLKLMTGQQKYNFIKFDLKEYLTDDGQEVIFSPGFLENKLLPEILLQYADVNKLRPQGGLSPEHIQSNQELKSILLHYILKISRTVEEETFNSSIKPVIFENFSSADRSVRLNLLTYLPDYIEKLSDYEVQQKIFSPLIAGFHDTNFMIRETTLKSVAMISDKITDKQINSELLRLLAKSQVDPKPSIRTNTLVLIIKISDKIYKNSRNNVIITVLSKSLRDSFTPCKMMALSGFEQLIKQFDLEEICSKILGQLAISLMDKKAYKVRQEAKRVFDLYLSAVEEYSASLLVEEEDEELEEKEFFARNASPAVTKESEVQSTSSNSGFSLSWNVVGSLINPNTVGGQMNNEFNNSTPDLMTQVRKPPVATDMENEKESKGSRLNLSVADDWDDDGWGEELNLEDESSASQNVTRGIGSNSKAVSSKVQKDNSVGQATKKVSSMKLGGKEPKKSRTKLHLTVDEDEWGGTDDW</sequence>
<dbReference type="EMBL" id="FO082050">
    <property type="protein sequence ID" value="CCE82295.1"/>
    <property type="molecule type" value="Genomic_DNA"/>
</dbReference>
<feature type="compositionally biased region" description="Acidic residues" evidence="1">
    <location>
        <begin position="682"/>
        <end position="699"/>
    </location>
</feature>
<dbReference type="OMA" id="NDTSWAG"/>
<proteinExistence type="predicted"/>
<dbReference type="Proteomes" id="UP000005222">
    <property type="component" value="Chromosome J"/>
</dbReference>
<dbReference type="InParanoid" id="G8YBG4"/>
<accession>G8YBG4</accession>
<dbReference type="HOGENOM" id="CLU_010392_2_0_1"/>
<dbReference type="InterPro" id="IPR016024">
    <property type="entry name" value="ARM-type_fold"/>
</dbReference>
<gene>
    <name evidence="2" type="primary">Piso0_002015</name>
    <name evidence="2" type="ORF">GNLVRS01_PISO0J02803g</name>
</gene>
<dbReference type="PANTHER" id="PTHR12984">
    <property type="entry name" value="SCY1-RELATED S/T PROTEIN KINASE-LIKE"/>
    <property type="match status" value="1"/>
</dbReference>
<dbReference type="SUPFAM" id="SSF48371">
    <property type="entry name" value="ARM repeat"/>
    <property type="match status" value="1"/>
</dbReference>
<dbReference type="GO" id="GO:0005737">
    <property type="term" value="C:cytoplasm"/>
    <property type="evidence" value="ECO:0007669"/>
    <property type="project" value="TreeGrafter"/>
</dbReference>
<dbReference type="GO" id="GO:0006409">
    <property type="term" value="P:tRNA export from nucleus"/>
    <property type="evidence" value="ECO:0007669"/>
    <property type="project" value="TreeGrafter"/>
</dbReference>